<feature type="signal peptide" evidence="1">
    <location>
        <begin position="1"/>
        <end position="28"/>
    </location>
</feature>
<evidence type="ECO:0000313" key="3">
    <source>
        <dbReference type="Proteomes" id="UP000182284"/>
    </source>
</evidence>
<dbReference type="AlphaFoldDB" id="A0A1G7IBY6"/>
<dbReference type="EMBL" id="FNBL01000002">
    <property type="protein sequence ID" value="SDF10175.1"/>
    <property type="molecule type" value="Genomic_DNA"/>
</dbReference>
<organism evidence="2 3">
    <name type="scientific">Celeribacter baekdonensis</name>
    <dbReference type="NCBI Taxonomy" id="875171"/>
    <lineage>
        <taxon>Bacteria</taxon>
        <taxon>Pseudomonadati</taxon>
        <taxon>Pseudomonadota</taxon>
        <taxon>Alphaproteobacteria</taxon>
        <taxon>Rhodobacterales</taxon>
        <taxon>Roseobacteraceae</taxon>
        <taxon>Celeribacter</taxon>
    </lineage>
</organism>
<dbReference type="RefSeq" id="WP_074642023.1">
    <property type="nucleotide sequence ID" value="NZ_FNBL01000002.1"/>
</dbReference>
<dbReference type="OrthoDB" id="7860885at2"/>
<evidence type="ECO:0008006" key="4">
    <source>
        <dbReference type="Google" id="ProtNLM"/>
    </source>
</evidence>
<proteinExistence type="predicted"/>
<accession>A0A1G7IBY6</accession>
<sequence>MTAPTAYPTAVQALALAALIPLAGCAMAAPATPNAQVGRAAQAREYLGVETRLLDGDLVNFLVSFRGHEGEKNVVAYAECAAAQYTLIRGFGFARHVRTNVAQEAGIWRADAVYTISPALPDGVSKLDAEVVVANCRENRIPMV</sequence>
<evidence type="ECO:0000313" key="2">
    <source>
        <dbReference type="EMBL" id="SDF10175.1"/>
    </source>
</evidence>
<name>A0A1G7IBY6_9RHOB</name>
<keyword evidence="1" id="KW-0732">Signal</keyword>
<dbReference type="Proteomes" id="UP000182284">
    <property type="component" value="Unassembled WGS sequence"/>
</dbReference>
<reference evidence="2 3" key="1">
    <citation type="submission" date="2016-10" db="EMBL/GenBank/DDBJ databases">
        <authorList>
            <person name="de Groot N.N."/>
        </authorList>
    </citation>
    <scope>NUCLEOTIDE SEQUENCE [LARGE SCALE GENOMIC DNA]</scope>
    <source>
        <strain evidence="2 3">DSM 27375</strain>
    </source>
</reference>
<evidence type="ECO:0000256" key="1">
    <source>
        <dbReference type="SAM" id="SignalP"/>
    </source>
</evidence>
<gene>
    <name evidence="2" type="ORF">SAMN04488117_102266</name>
</gene>
<protein>
    <recommendedName>
        <fullName evidence="4">Lipoprotein</fullName>
    </recommendedName>
</protein>
<feature type="chain" id="PRO_5010175897" description="Lipoprotein" evidence="1">
    <location>
        <begin position="29"/>
        <end position="144"/>
    </location>
</feature>